<reference evidence="1" key="1">
    <citation type="submission" date="2020-05" db="EMBL/GenBank/DDBJ databases">
        <title>Large-scale comparative analyses of tick genomes elucidate their genetic diversity and vector capacities.</title>
        <authorList>
            <person name="Jia N."/>
            <person name="Wang J."/>
            <person name="Shi W."/>
            <person name="Du L."/>
            <person name="Sun Y."/>
            <person name="Zhan W."/>
            <person name="Jiang J."/>
            <person name="Wang Q."/>
            <person name="Zhang B."/>
            <person name="Ji P."/>
            <person name="Sakyi L.B."/>
            <person name="Cui X."/>
            <person name="Yuan T."/>
            <person name="Jiang B."/>
            <person name="Yang W."/>
            <person name="Lam T.T.-Y."/>
            <person name="Chang Q."/>
            <person name="Ding S."/>
            <person name="Wang X."/>
            <person name="Zhu J."/>
            <person name="Ruan X."/>
            <person name="Zhao L."/>
            <person name="Wei J."/>
            <person name="Que T."/>
            <person name="Du C."/>
            <person name="Cheng J."/>
            <person name="Dai P."/>
            <person name="Han X."/>
            <person name="Huang E."/>
            <person name="Gao Y."/>
            <person name="Liu J."/>
            <person name="Shao H."/>
            <person name="Ye R."/>
            <person name="Li L."/>
            <person name="Wei W."/>
            <person name="Wang X."/>
            <person name="Wang C."/>
            <person name="Yang T."/>
            <person name="Huo Q."/>
            <person name="Li W."/>
            <person name="Guo W."/>
            <person name="Chen H."/>
            <person name="Zhou L."/>
            <person name="Ni X."/>
            <person name="Tian J."/>
            <person name="Zhou Y."/>
            <person name="Sheng Y."/>
            <person name="Liu T."/>
            <person name="Pan Y."/>
            <person name="Xia L."/>
            <person name="Li J."/>
            <person name="Zhao F."/>
            <person name="Cao W."/>
        </authorList>
    </citation>
    <scope>NUCLEOTIDE SEQUENCE</scope>
    <source>
        <strain evidence="1">Dsil-2018</strain>
    </source>
</reference>
<dbReference type="Proteomes" id="UP000821865">
    <property type="component" value="Chromosome 7"/>
</dbReference>
<evidence type="ECO:0000313" key="2">
    <source>
        <dbReference type="Proteomes" id="UP000821865"/>
    </source>
</evidence>
<keyword evidence="2" id="KW-1185">Reference proteome</keyword>
<protein>
    <submittedName>
        <fullName evidence="1">Uncharacterized protein</fullName>
    </submittedName>
</protein>
<dbReference type="EMBL" id="CM023476">
    <property type="protein sequence ID" value="KAH7940952.1"/>
    <property type="molecule type" value="Genomic_DNA"/>
</dbReference>
<evidence type="ECO:0000313" key="1">
    <source>
        <dbReference type="EMBL" id="KAH7940952.1"/>
    </source>
</evidence>
<sequence length="191" mass="21901">MQTEYTVTEPSVFSVKMLLDAIKQYPVVRDKCNPRYKEADYKEELWKKTAQDLGVTIVAIMRRNPAATNFERQCDQGPDPGLCRAFLPMWWYNAKTDKCEEFIYGGCGGNDNRYETRRDCEETCSTKKLSVTDVCGRPPFPGPCLAYFPRFYYEPKTNSCRPFIYGGCKSNGNNFETRRACTDFCVSELAG</sequence>
<proteinExistence type="predicted"/>
<organism evidence="1 2">
    <name type="scientific">Dermacentor silvarum</name>
    <name type="common">Tick</name>
    <dbReference type="NCBI Taxonomy" id="543639"/>
    <lineage>
        <taxon>Eukaryota</taxon>
        <taxon>Metazoa</taxon>
        <taxon>Ecdysozoa</taxon>
        <taxon>Arthropoda</taxon>
        <taxon>Chelicerata</taxon>
        <taxon>Arachnida</taxon>
        <taxon>Acari</taxon>
        <taxon>Parasitiformes</taxon>
        <taxon>Ixodida</taxon>
        <taxon>Ixodoidea</taxon>
        <taxon>Ixodidae</taxon>
        <taxon>Rhipicephalinae</taxon>
        <taxon>Dermacentor</taxon>
    </lineage>
</organism>
<accession>A0ACB8CE27</accession>
<name>A0ACB8CE27_DERSI</name>
<gene>
    <name evidence="1" type="ORF">HPB49_008342</name>
</gene>
<comment type="caution">
    <text evidence="1">The sequence shown here is derived from an EMBL/GenBank/DDBJ whole genome shotgun (WGS) entry which is preliminary data.</text>
</comment>